<dbReference type="OrthoDB" id="28413at2759"/>
<dbReference type="GO" id="GO:0048870">
    <property type="term" value="P:cell motility"/>
    <property type="evidence" value="ECO:0007669"/>
    <property type="project" value="TreeGrafter"/>
</dbReference>
<dbReference type="InterPro" id="IPR024574">
    <property type="entry name" value="ELMO_ARM"/>
</dbReference>
<dbReference type="InterPro" id="IPR016024">
    <property type="entry name" value="ARM-type_fold"/>
</dbReference>
<sequence>MSVSESYASSTNPTLNSKSPLLPSSAANGAQTPKGTLVPTNSVTTKEGLTVRTRIDPTLTVDDVVRQLCINLQIKEAPSNYALRDDNGELVTNDNLRKKVKSKANLRLVNAPAREARELAQKLSSMTDEDSNLRLTTFTLAKYIREEQFAQEFLMHDGLNELVDVIFNTHGNILCYALTSVQNLMDFDYGWATLSDSFILKVVQILSSPSSLINVCRPATAILKKLVEADPEAAPNVQPSTSTASPVAEPGSVYRYGFQVVFEQIRKEPKMLETVVNRLGSADTAMAQYRYIRVSVSVFHGCPDSCYSMMLINSLLAHASEARWEEFIMELERLNVRKAVARLMTSHIFEDLTSCVLDFQANLVRVTYRKMMTDINLNNQVHDYMLRQIWQRSKLEETVDADGQVVKWRQLGFDDEDVVEQFGDVGVLGVECMLRFAKHCDPEFDKLVLEQLSRPTDRQCPIGKASNEVVELLSEHWSIFAPGCTSLVHPISRSRSLINTLDSTSTTFQPFFLDFYRVHTLATQFFLRMWGESGAATGDFTRVVALVRSQIKVALRSENVREWHEVEQDFLGSEYRAVRDRQMKELELEDDLLSKVPIRNLRAKLYKESYEFVRQQRIQCLLQGGWFVNALPQSAIASREPPRRPSRPWRFMRLDNGLKYIHYVDSAVKFPVRNGLEDLPERLDVSQISEIATGTCAAPPNVGLSHGNGNDLPPPTNSLIASPLSFSLISAHEGSLADLIAPDPSRWADWTDGLNMLRRDGGHVASKETAGFVQALTELGLKIKLLDLTGDGVEIPSGLVAGPPPTNTDFFFSDLV</sequence>
<dbReference type="VEuPathDB" id="FungiDB:PLEOSDRAFT_1065963"/>
<comment type="function">
    <text evidence="4">Involved in cytoskeletal rearrangements required for phagocytosis of apoptotic cells and cell motility. Acts in association with DOCK1 and CRK. Was initially proposed to be required in complex with DOCK1 to activate Rac Rho small GTPases. May enhance the guanine nucleotide exchange factor (GEF) activity of DOCK1.</text>
</comment>
<dbReference type="PANTHER" id="PTHR12771">
    <property type="entry name" value="ENGULFMENT AND CELL MOTILITY"/>
    <property type="match status" value="1"/>
</dbReference>
<dbReference type="PROSITE" id="PS51335">
    <property type="entry name" value="ELMO"/>
    <property type="match status" value="1"/>
</dbReference>
<dbReference type="Gene3D" id="1.25.10.10">
    <property type="entry name" value="Leucine-rich Repeat Variant"/>
    <property type="match status" value="1"/>
</dbReference>
<feature type="domain" description="ELMO" evidence="6">
    <location>
        <begin position="381"/>
        <end position="555"/>
    </location>
</feature>
<reference evidence="8" key="1">
    <citation type="journal article" date="2014" name="Proc. Natl. Acad. Sci. U.S.A.">
        <title>Extensive sampling of basidiomycete genomes demonstrates inadequacy of the white-rot/brown-rot paradigm for wood decay fungi.</title>
        <authorList>
            <person name="Riley R."/>
            <person name="Salamov A.A."/>
            <person name="Brown D.W."/>
            <person name="Nagy L.G."/>
            <person name="Floudas D."/>
            <person name="Held B.W."/>
            <person name="Levasseur A."/>
            <person name="Lombard V."/>
            <person name="Morin E."/>
            <person name="Otillar R."/>
            <person name="Lindquist E.A."/>
            <person name="Sun H."/>
            <person name="LaButti K.M."/>
            <person name="Schmutz J."/>
            <person name="Jabbour D."/>
            <person name="Luo H."/>
            <person name="Baker S.E."/>
            <person name="Pisabarro A.G."/>
            <person name="Walton J.D."/>
            <person name="Blanchette R.A."/>
            <person name="Henrissat B."/>
            <person name="Martin F."/>
            <person name="Cullen D."/>
            <person name="Hibbett D.S."/>
            <person name="Grigoriev I.V."/>
        </authorList>
    </citation>
    <scope>NUCLEOTIDE SEQUENCE [LARGE SCALE GENOMIC DNA]</scope>
    <source>
        <strain evidence="8">PC15</strain>
    </source>
</reference>
<organism evidence="7 8">
    <name type="scientific">Pleurotus ostreatus (strain PC15)</name>
    <name type="common">Oyster mushroom</name>
    <dbReference type="NCBI Taxonomy" id="1137138"/>
    <lineage>
        <taxon>Eukaryota</taxon>
        <taxon>Fungi</taxon>
        <taxon>Dikarya</taxon>
        <taxon>Basidiomycota</taxon>
        <taxon>Agaricomycotina</taxon>
        <taxon>Agaricomycetes</taxon>
        <taxon>Agaricomycetidae</taxon>
        <taxon>Agaricales</taxon>
        <taxon>Pleurotineae</taxon>
        <taxon>Pleurotaceae</taxon>
        <taxon>Pleurotus</taxon>
    </lineage>
</organism>
<keyword evidence="2" id="KW-0581">Phagocytosis</keyword>
<dbReference type="GO" id="GO:0007015">
    <property type="term" value="P:actin filament organization"/>
    <property type="evidence" value="ECO:0007669"/>
    <property type="project" value="TreeGrafter"/>
</dbReference>
<keyword evidence="1" id="KW-0053">Apoptosis</keyword>
<dbReference type="Proteomes" id="UP000027073">
    <property type="component" value="Unassembled WGS sequence"/>
</dbReference>
<dbReference type="Gene3D" id="2.30.29.30">
    <property type="entry name" value="Pleckstrin-homology domain (PH domain)/Phosphotyrosine-binding domain (PTB)"/>
    <property type="match status" value="1"/>
</dbReference>
<evidence type="ECO:0000256" key="5">
    <source>
        <dbReference type="SAM" id="MobiDB-lite"/>
    </source>
</evidence>
<dbReference type="InterPro" id="IPR001849">
    <property type="entry name" value="PH_domain"/>
</dbReference>
<proteinExistence type="predicted"/>
<evidence type="ECO:0000256" key="2">
    <source>
        <dbReference type="ARBA" id="ARBA00022907"/>
    </source>
</evidence>
<evidence type="ECO:0000256" key="3">
    <source>
        <dbReference type="ARBA" id="ARBA00023036"/>
    </source>
</evidence>
<accession>A0A067NF22</accession>
<dbReference type="GO" id="GO:0017124">
    <property type="term" value="F:SH3 domain binding"/>
    <property type="evidence" value="ECO:0007669"/>
    <property type="project" value="UniProtKB-KW"/>
</dbReference>
<feature type="compositionally biased region" description="Polar residues" evidence="5">
    <location>
        <begin position="25"/>
        <end position="43"/>
    </location>
</feature>
<keyword evidence="3" id="KW-0729">SH3-binding</keyword>
<evidence type="ECO:0000259" key="6">
    <source>
        <dbReference type="PROSITE" id="PS51335"/>
    </source>
</evidence>
<dbReference type="Pfam" id="PF11841">
    <property type="entry name" value="ELMO_ARM"/>
    <property type="match status" value="1"/>
</dbReference>
<dbReference type="STRING" id="1137138.A0A067NF22"/>
<dbReference type="PANTHER" id="PTHR12771:SF56">
    <property type="entry name" value="CED-12"/>
    <property type="match status" value="1"/>
</dbReference>
<dbReference type="GO" id="GO:0005886">
    <property type="term" value="C:plasma membrane"/>
    <property type="evidence" value="ECO:0007669"/>
    <property type="project" value="TreeGrafter"/>
</dbReference>
<dbReference type="InterPro" id="IPR011993">
    <property type="entry name" value="PH-like_dom_sf"/>
</dbReference>
<dbReference type="SUPFAM" id="SSF48371">
    <property type="entry name" value="ARM repeat"/>
    <property type="match status" value="1"/>
</dbReference>
<dbReference type="InterPro" id="IPR011989">
    <property type="entry name" value="ARM-like"/>
</dbReference>
<dbReference type="Pfam" id="PF04727">
    <property type="entry name" value="ELMO_CED12"/>
    <property type="match status" value="1"/>
</dbReference>
<protein>
    <recommendedName>
        <fullName evidence="6">ELMO domain-containing protein</fullName>
    </recommendedName>
</protein>
<feature type="region of interest" description="Disordered" evidence="5">
    <location>
        <begin position="1"/>
        <end position="43"/>
    </location>
</feature>
<dbReference type="InterPro" id="IPR006816">
    <property type="entry name" value="ELMO_dom"/>
</dbReference>
<evidence type="ECO:0000313" key="7">
    <source>
        <dbReference type="EMBL" id="KDQ26648.1"/>
    </source>
</evidence>
<dbReference type="AlphaFoldDB" id="A0A067NF22"/>
<evidence type="ECO:0000256" key="4">
    <source>
        <dbReference type="ARBA" id="ARBA00024863"/>
    </source>
</evidence>
<feature type="compositionally biased region" description="Polar residues" evidence="5">
    <location>
        <begin position="1"/>
        <end position="19"/>
    </location>
</feature>
<dbReference type="Pfam" id="PF16457">
    <property type="entry name" value="PH_12"/>
    <property type="match status" value="1"/>
</dbReference>
<dbReference type="InterPro" id="IPR050868">
    <property type="entry name" value="ELMO_domain-containing"/>
</dbReference>
<dbReference type="GO" id="GO:0006915">
    <property type="term" value="P:apoptotic process"/>
    <property type="evidence" value="ECO:0007669"/>
    <property type="project" value="UniProtKB-KW"/>
</dbReference>
<gene>
    <name evidence="7" type="ORF">PLEOSDRAFT_1065963</name>
</gene>
<name>A0A067NF22_PLEO1</name>
<evidence type="ECO:0000256" key="1">
    <source>
        <dbReference type="ARBA" id="ARBA00022703"/>
    </source>
</evidence>
<dbReference type="HOGENOM" id="CLU_009191_1_0_1"/>
<evidence type="ECO:0000313" key="8">
    <source>
        <dbReference type="Proteomes" id="UP000027073"/>
    </source>
</evidence>
<dbReference type="InParanoid" id="A0A067NF22"/>
<dbReference type="EMBL" id="KL198009">
    <property type="protein sequence ID" value="KDQ26648.1"/>
    <property type="molecule type" value="Genomic_DNA"/>
</dbReference>